<dbReference type="EMBL" id="JANFXK010000010">
    <property type="protein sequence ID" value="MCQ4637052.1"/>
    <property type="molecule type" value="Genomic_DNA"/>
</dbReference>
<proteinExistence type="inferred from homology"/>
<feature type="transmembrane region" description="Helical" evidence="10">
    <location>
        <begin position="402"/>
        <end position="421"/>
    </location>
</feature>
<keyword evidence="5" id="KW-1003">Cell membrane</keyword>
<feature type="transmembrane region" description="Helical" evidence="10">
    <location>
        <begin position="60"/>
        <end position="86"/>
    </location>
</feature>
<dbReference type="InterPro" id="IPR048279">
    <property type="entry name" value="MdtK-like"/>
</dbReference>
<evidence type="ECO:0000256" key="8">
    <source>
        <dbReference type="ARBA" id="ARBA00023136"/>
    </source>
</evidence>
<comment type="similarity">
    <text evidence="2">Belongs to the multi antimicrobial extrusion (MATE) (TC 2.A.66.1) family. MepA subfamily.</text>
</comment>
<comment type="subcellular location">
    <subcellularLocation>
        <location evidence="1">Cell membrane</location>
        <topology evidence="1">Multi-pass membrane protein</topology>
    </subcellularLocation>
</comment>
<feature type="transmembrane region" description="Helical" evidence="10">
    <location>
        <begin position="98"/>
        <end position="120"/>
    </location>
</feature>
<evidence type="ECO:0000256" key="7">
    <source>
        <dbReference type="ARBA" id="ARBA00022989"/>
    </source>
</evidence>
<dbReference type="NCBIfam" id="TIGR00797">
    <property type="entry name" value="matE"/>
    <property type="match status" value="1"/>
</dbReference>
<organism evidence="11 12">
    <name type="scientific">Anaerovorax odorimutans</name>
    <dbReference type="NCBI Taxonomy" id="109327"/>
    <lineage>
        <taxon>Bacteria</taxon>
        <taxon>Bacillati</taxon>
        <taxon>Bacillota</taxon>
        <taxon>Clostridia</taxon>
        <taxon>Peptostreptococcales</taxon>
        <taxon>Anaerovoracaceae</taxon>
        <taxon>Anaerovorax</taxon>
    </lineage>
</organism>
<sequence>MRSLKLGPEAMEHGDLKRLLVSFCVPSLLSSLVTSVYNIVDQLFIGNAMGILGNAATNVVFPAVTLITALSLMCGVGTSAVMNLALGNGDMEKARHAAGCGIGLMILCGGVVSAAMLIFTEPLLYLFGCTDAVLPYAMPYARITAVAYIFSLIGTAGPFLLRADGSPGFALVCTVAGSVLNVALDALFIFGFHWGIRGAAWATVISQLVSAAMVLVYLPHFKTLRLDRSAYKPNGKLYLNIAALGAGPMFNFLTQALVQIFLNGALRTYGGASIYGSETALAVAGVANKVNTIAVAVVTGLSNGMQPIVSYNYGKGNYKRVAETGKLVIKVILIVSFVIFLCYQLIPRQITALFGDGDDDYFAFAASYFRIFLMLICVNGLQSSVGGFFSAQGKPKQSILISLTRQVLMLPPLLIILPRFFGLNGVLWAGPIADFAMAVLAGFLLRNQLNELRMNDDRTAV</sequence>
<evidence type="ECO:0000256" key="4">
    <source>
        <dbReference type="ARBA" id="ARBA00022448"/>
    </source>
</evidence>
<dbReference type="PANTHER" id="PTHR43823:SF3">
    <property type="entry name" value="MULTIDRUG EXPORT PROTEIN MEPA"/>
    <property type="match status" value="1"/>
</dbReference>
<feature type="transmembrane region" description="Helical" evidence="10">
    <location>
        <begin position="140"/>
        <end position="161"/>
    </location>
</feature>
<accession>A0ABT1RPD3</accession>
<name>A0ABT1RPD3_9FIRM</name>
<evidence type="ECO:0000313" key="11">
    <source>
        <dbReference type="EMBL" id="MCQ4637052.1"/>
    </source>
</evidence>
<dbReference type="PANTHER" id="PTHR43823">
    <property type="entry name" value="SPORULATION PROTEIN YKVU"/>
    <property type="match status" value="1"/>
</dbReference>
<evidence type="ECO:0000256" key="3">
    <source>
        <dbReference type="ARBA" id="ARBA00022106"/>
    </source>
</evidence>
<keyword evidence="9" id="KW-0046">Antibiotic resistance</keyword>
<keyword evidence="7 10" id="KW-1133">Transmembrane helix</keyword>
<dbReference type="PIRSF" id="PIRSF006603">
    <property type="entry name" value="DinF"/>
    <property type="match status" value="1"/>
</dbReference>
<evidence type="ECO:0000313" key="12">
    <source>
        <dbReference type="Proteomes" id="UP001524502"/>
    </source>
</evidence>
<keyword evidence="6 10" id="KW-0812">Transmembrane</keyword>
<feature type="transmembrane region" description="Helical" evidence="10">
    <location>
        <begin position="20"/>
        <end position="40"/>
    </location>
</feature>
<feature type="transmembrane region" description="Helical" evidence="10">
    <location>
        <begin position="427"/>
        <end position="445"/>
    </location>
</feature>
<dbReference type="InterPro" id="IPR045070">
    <property type="entry name" value="MATE_MepA-like"/>
</dbReference>
<reference evidence="11 12" key="1">
    <citation type="submission" date="2022-06" db="EMBL/GenBank/DDBJ databases">
        <title>Isolation of gut microbiota from human fecal samples.</title>
        <authorList>
            <person name="Pamer E.G."/>
            <person name="Barat B."/>
            <person name="Waligurski E."/>
            <person name="Medina S."/>
            <person name="Paddock L."/>
            <person name="Mostad J."/>
        </authorList>
    </citation>
    <scope>NUCLEOTIDE SEQUENCE [LARGE SCALE GENOMIC DNA]</scope>
    <source>
        <strain evidence="11 12">SL.3.17</strain>
    </source>
</reference>
<feature type="transmembrane region" description="Helical" evidence="10">
    <location>
        <begin position="327"/>
        <end position="346"/>
    </location>
</feature>
<evidence type="ECO:0000256" key="5">
    <source>
        <dbReference type="ARBA" id="ARBA00022475"/>
    </source>
</evidence>
<evidence type="ECO:0000256" key="6">
    <source>
        <dbReference type="ARBA" id="ARBA00022692"/>
    </source>
</evidence>
<dbReference type="InterPro" id="IPR051327">
    <property type="entry name" value="MATE_MepA_subfamily"/>
</dbReference>
<protein>
    <recommendedName>
        <fullName evidence="3">Multidrug export protein MepA</fullName>
    </recommendedName>
</protein>
<feature type="transmembrane region" description="Helical" evidence="10">
    <location>
        <begin position="168"/>
        <end position="192"/>
    </location>
</feature>
<dbReference type="InterPro" id="IPR002528">
    <property type="entry name" value="MATE_fam"/>
</dbReference>
<evidence type="ECO:0000256" key="1">
    <source>
        <dbReference type="ARBA" id="ARBA00004651"/>
    </source>
</evidence>
<feature type="transmembrane region" description="Helical" evidence="10">
    <location>
        <begin position="361"/>
        <end position="381"/>
    </location>
</feature>
<dbReference type="Pfam" id="PF01554">
    <property type="entry name" value="MatE"/>
    <property type="match status" value="2"/>
</dbReference>
<feature type="transmembrane region" description="Helical" evidence="10">
    <location>
        <begin position="198"/>
        <end position="218"/>
    </location>
</feature>
<keyword evidence="4" id="KW-0813">Transport</keyword>
<evidence type="ECO:0000256" key="2">
    <source>
        <dbReference type="ARBA" id="ARBA00008417"/>
    </source>
</evidence>
<keyword evidence="8 10" id="KW-0472">Membrane</keyword>
<comment type="caution">
    <text evidence="11">The sequence shown here is derived from an EMBL/GenBank/DDBJ whole genome shotgun (WGS) entry which is preliminary data.</text>
</comment>
<dbReference type="RefSeq" id="WP_256132246.1">
    <property type="nucleotide sequence ID" value="NZ_JANFXK010000010.1"/>
</dbReference>
<gene>
    <name evidence="11" type="ORF">NE619_09970</name>
</gene>
<evidence type="ECO:0000256" key="10">
    <source>
        <dbReference type="SAM" id="Phobius"/>
    </source>
</evidence>
<dbReference type="CDD" id="cd13143">
    <property type="entry name" value="MATE_MepA_like"/>
    <property type="match status" value="1"/>
</dbReference>
<evidence type="ECO:0000256" key="9">
    <source>
        <dbReference type="ARBA" id="ARBA00023251"/>
    </source>
</evidence>
<keyword evidence="12" id="KW-1185">Reference proteome</keyword>
<dbReference type="Proteomes" id="UP001524502">
    <property type="component" value="Unassembled WGS sequence"/>
</dbReference>